<dbReference type="EMBL" id="LAZR01051607">
    <property type="protein sequence ID" value="KKK84798.1"/>
    <property type="molecule type" value="Genomic_DNA"/>
</dbReference>
<dbReference type="AlphaFoldDB" id="A0A0F8YTM0"/>
<accession>A0A0F8YTM0</accession>
<reference evidence="1" key="1">
    <citation type="journal article" date="2015" name="Nature">
        <title>Complex archaea that bridge the gap between prokaryotes and eukaryotes.</title>
        <authorList>
            <person name="Spang A."/>
            <person name="Saw J.H."/>
            <person name="Jorgensen S.L."/>
            <person name="Zaremba-Niedzwiedzka K."/>
            <person name="Martijn J."/>
            <person name="Lind A.E."/>
            <person name="van Eijk R."/>
            <person name="Schleper C."/>
            <person name="Guy L."/>
            <person name="Ettema T.J."/>
        </authorList>
    </citation>
    <scope>NUCLEOTIDE SEQUENCE</scope>
</reference>
<feature type="non-terminal residue" evidence="1">
    <location>
        <position position="1"/>
    </location>
</feature>
<evidence type="ECO:0000313" key="1">
    <source>
        <dbReference type="EMBL" id="KKK84798.1"/>
    </source>
</evidence>
<protein>
    <submittedName>
        <fullName evidence="1">Uncharacterized protein</fullName>
    </submittedName>
</protein>
<name>A0A0F8YTM0_9ZZZZ</name>
<gene>
    <name evidence="1" type="ORF">LCGC14_2779720</name>
</gene>
<dbReference type="PANTHER" id="PTHR43642:SF1">
    <property type="entry name" value="HYBRID SIGNAL TRANSDUCTION HISTIDINE KINASE G"/>
    <property type="match status" value="1"/>
</dbReference>
<sequence>IRVYEIIIQTCYAQNMFKEAIDAASKILKQLGIYLPKKTGKIPIMLGMLKTGFVLHRKNTDDLYNLPQMTDPHKLTAMRILMSVTISLYKSIRNVFPSIAFKMVILSVKYGNSYLSPFAYTLYGLILGSFGKIGPGYRYDRFALDLFHKFNSEKVDTKIYSIFSGLIKRWRHHLKESLDPLLEACQTGLETGDLLNAASIVRLYCHNLFFIGTDLKTLEKETAKYGEILMKLKQESPLRNVMLIRQTASNLTGASEERTILIGESFNEETMLPDLIESNDKDAIIGLYFLKAMLC</sequence>
<dbReference type="InterPro" id="IPR053159">
    <property type="entry name" value="Hybrid_Histidine_Kinase"/>
</dbReference>
<comment type="caution">
    <text evidence="1">The sequence shown here is derived from an EMBL/GenBank/DDBJ whole genome shotgun (WGS) entry which is preliminary data.</text>
</comment>
<proteinExistence type="predicted"/>
<dbReference type="PANTHER" id="PTHR43642">
    <property type="entry name" value="HYBRID SIGNAL TRANSDUCTION HISTIDINE KINASE G"/>
    <property type="match status" value="1"/>
</dbReference>
<organism evidence="1">
    <name type="scientific">marine sediment metagenome</name>
    <dbReference type="NCBI Taxonomy" id="412755"/>
    <lineage>
        <taxon>unclassified sequences</taxon>
        <taxon>metagenomes</taxon>
        <taxon>ecological metagenomes</taxon>
    </lineage>
</organism>